<name>A0A6G0IS39_LARCR</name>
<keyword evidence="3" id="KW-1185">Reference proteome</keyword>
<reference evidence="2 3" key="1">
    <citation type="submission" date="2019-07" db="EMBL/GenBank/DDBJ databases">
        <title>Chromosome genome assembly for large yellow croaker.</title>
        <authorList>
            <person name="Xiao S."/>
        </authorList>
    </citation>
    <scope>NUCLEOTIDE SEQUENCE [LARGE SCALE GENOMIC DNA]</scope>
    <source>
        <strain evidence="2">JMULYC20181020</strain>
        <tissue evidence="2">Muscle</tissue>
    </source>
</reference>
<keyword evidence="1" id="KW-0472">Membrane</keyword>
<evidence type="ECO:0000256" key="1">
    <source>
        <dbReference type="SAM" id="Phobius"/>
    </source>
</evidence>
<protein>
    <submittedName>
        <fullName evidence="2">Uncharacterized protein</fullName>
    </submittedName>
</protein>
<gene>
    <name evidence="2" type="ORF">D5F01_LYC07038</name>
</gene>
<evidence type="ECO:0000313" key="2">
    <source>
        <dbReference type="EMBL" id="KAE8294091.1"/>
    </source>
</evidence>
<dbReference type="AlphaFoldDB" id="A0A6G0IS39"/>
<keyword evidence="1" id="KW-0812">Transmembrane</keyword>
<sequence length="209" mass="23435">MIERTVCFGTLQLKRWTIVGFDHLLFLLLFGTVFVGSWGEPQPWRETTSKSLEDQPLRQHSSTTVLLMPMQTPLDFNMTENNVIRRRRSSSSADTGDSGLPAKILTASHLSTLRYLVSDKKITVRLGLRVSLTGPSEILDPQHLLSLYKEPGIYNIGEKGPFVMKIVEIKKGDHCTLISSSTDQTSISWIIHEKTTALFLLDAHVTIAI</sequence>
<accession>A0A6G0IS39</accession>
<evidence type="ECO:0000313" key="3">
    <source>
        <dbReference type="Proteomes" id="UP000424527"/>
    </source>
</evidence>
<organism evidence="2 3">
    <name type="scientific">Larimichthys crocea</name>
    <name type="common">Large yellow croaker</name>
    <name type="synonym">Pseudosciaena crocea</name>
    <dbReference type="NCBI Taxonomy" id="215358"/>
    <lineage>
        <taxon>Eukaryota</taxon>
        <taxon>Metazoa</taxon>
        <taxon>Chordata</taxon>
        <taxon>Craniata</taxon>
        <taxon>Vertebrata</taxon>
        <taxon>Euteleostomi</taxon>
        <taxon>Actinopterygii</taxon>
        <taxon>Neopterygii</taxon>
        <taxon>Teleostei</taxon>
        <taxon>Neoteleostei</taxon>
        <taxon>Acanthomorphata</taxon>
        <taxon>Eupercaria</taxon>
        <taxon>Sciaenidae</taxon>
        <taxon>Larimichthys</taxon>
    </lineage>
</organism>
<keyword evidence="1" id="KW-1133">Transmembrane helix</keyword>
<proteinExistence type="predicted"/>
<comment type="caution">
    <text evidence="2">The sequence shown here is derived from an EMBL/GenBank/DDBJ whole genome shotgun (WGS) entry which is preliminary data.</text>
</comment>
<feature type="transmembrane region" description="Helical" evidence="1">
    <location>
        <begin position="21"/>
        <end position="39"/>
    </location>
</feature>
<dbReference type="EMBL" id="REGW02000007">
    <property type="protein sequence ID" value="KAE8294091.1"/>
    <property type="molecule type" value="Genomic_DNA"/>
</dbReference>
<dbReference type="Proteomes" id="UP000424527">
    <property type="component" value="Unassembled WGS sequence"/>
</dbReference>